<name>A0A411MRB3_CROSA</name>
<evidence type="ECO:0000259" key="4">
    <source>
        <dbReference type="Pfam" id="PF16035"/>
    </source>
</evidence>
<dbReference type="InterPro" id="IPR036298">
    <property type="entry name" value="Chalcone_isomerase_sf"/>
</dbReference>
<protein>
    <recommendedName>
        <fullName evidence="2">Chalcone--flavanone isomerase</fullName>
    </recommendedName>
</protein>
<dbReference type="GO" id="GO:0016872">
    <property type="term" value="F:intramolecular lyase activity"/>
    <property type="evidence" value="ECO:0007669"/>
    <property type="project" value="InterPro"/>
</dbReference>
<proteinExistence type="evidence at transcript level"/>
<dbReference type="AlphaFoldDB" id="A0A411MRB3"/>
<dbReference type="GO" id="GO:0009570">
    <property type="term" value="C:chloroplast stroma"/>
    <property type="evidence" value="ECO:0007669"/>
    <property type="project" value="TreeGrafter"/>
</dbReference>
<feature type="region of interest" description="Disordered" evidence="3">
    <location>
        <begin position="84"/>
        <end position="108"/>
    </location>
</feature>
<evidence type="ECO:0000256" key="1">
    <source>
        <dbReference type="ARBA" id="ARBA00007166"/>
    </source>
</evidence>
<evidence type="ECO:0000313" key="5">
    <source>
        <dbReference type="EMBL" id="QBF29384.1"/>
    </source>
</evidence>
<reference evidence="5" key="1">
    <citation type="submission" date="2018-01" db="EMBL/GenBank/DDBJ databases">
        <authorList>
            <person name="Baba S.A."/>
            <person name="Ashraf N."/>
        </authorList>
    </citation>
    <scope>NUCLEOTIDE SEQUENCE</scope>
</reference>
<dbReference type="Gene3D" id="3.50.70.10">
    <property type="match status" value="1"/>
</dbReference>
<feature type="domain" description="Chalcone isomerase" evidence="4">
    <location>
        <begin position="248"/>
        <end position="385"/>
    </location>
</feature>
<keyword evidence="5" id="KW-0413">Isomerase</keyword>
<dbReference type="SMR" id="A0A411MRB3"/>
<evidence type="ECO:0000256" key="3">
    <source>
        <dbReference type="SAM" id="MobiDB-lite"/>
    </source>
</evidence>
<evidence type="ECO:0000256" key="2">
    <source>
        <dbReference type="ARBA" id="ARBA00024426"/>
    </source>
</evidence>
<dbReference type="InterPro" id="IPR016088">
    <property type="entry name" value="Chalcone_isomerase_3-sand"/>
</dbReference>
<dbReference type="PANTHER" id="PTHR47284">
    <property type="entry name" value="FATTY-ACID-BINDING PROTEIN 2"/>
    <property type="match status" value="1"/>
</dbReference>
<accession>A0A411MRB3</accession>
<sequence>MRNNWVFFTSFDIDGGGHYTFPTDSQLSQGFGANLLSHFSSLVDLSLHHSSHFVNSGSLALQEAFSCMSKFAGAFVLWSSTRPNSNIPRKSSSKPRGSTSRNYQSSAPIKHVTASRKGPVELLFSSGSDAGFATPMVFAKLARSAFWHLWKHVEQNKFFPVLSLSAALVPPFDNLSSKVLAESISLGNSNGQMHHSFSEDDCRRCHGFAISNITWARDAIEPITGINFPRILNSSFGREDNPHLPTEVLVGTGSRSMKIIRIKSLKVYAFALYIHPDSVCEKLGPKYSSVPFNELKNRSEFFEDLLREDIHMTIRLVVNCNGVKINTVRESFEKSLRNRLQKMNPSTDYHHCLKEFGSYFKQDIPLPVGTTIDFRQTAAGELITESESFFST</sequence>
<feature type="compositionally biased region" description="Polar residues" evidence="3">
    <location>
        <begin position="84"/>
        <end position="107"/>
    </location>
</feature>
<dbReference type="SUPFAM" id="SSF54626">
    <property type="entry name" value="Chalcone isomerase"/>
    <property type="match status" value="1"/>
</dbReference>
<dbReference type="EMBL" id="MG833869">
    <property type="protein sequence ID" value="QBF29384.1"/>
    <property type="molecule type" value="mRNA"/>
</dbReference>
<dbReference type="GO" id="GO:0005504">
    <property type="term" value="F:fatty acid binding"/>
    <property type="evidence" value="ECO:0007669"/>
    <property type="project" value="TreeGrafter"/>
</dbReference>
<dbReference type="Gene3D" id="1.10.890.20">
    <property type="match status" value="1"/>
</dbReference>
<dbReference type="PANTHER" id="PTHR47284:SF3">
    <property type="entry name" value="FATTY-ACID-BINDING PROTEIN 2"/>
    <property type="match status" value="1"/>
</dbReference>
<dbReference type="InterPro" id="IPR016089">
    <property type="entry name" value="Chalcone_isomerase_bundle_sf"/>
</dbReference>
<organism evidence="5">
    <name type="scientific">Crocus sativus</name>
    <name type="common">Saffron</name>
    <dbReference type="NCBI Taxonomy" id="82528"/>
    <lineage>
        <taxon>Eukaryota</taxon>
        <taxon>Viridiplantae</taxon>
        <taxon>Streptophyta</taxon>
        <taxon>Embryophyta</taxon>
        <taxon>Tracheophyta</taxon>
        <taxon>Spermatophyta</taxon>
        <taxon>Magnoliopsida</taxon>
        <taxon>Liliopsida</taxon>
        <taxon>Asparagales</taxon>
        <taxon>Iridaceae</taxon>
        <taxon>Crocoideae</taxon>
        <taxon>Croceae</taxon>
        <taxon>Crocus</taxon>
    </lineage>
</organism>
<comment type="similarity">
    <text evidence="1">Belongs to the chalcone isomerase family.</text>
</comment>
<dbReference type="Pfam" id="PF16035">
    <property type="entry name" value="Chalcone_2"/>
    <property type="match status" value="1"/>
</dbReference>
<dbReference type="InterPro" id="IPR016087">
    <property type="entry name" value="Chalcone_isomerase"/>
</dbReference>
<gene>
    <name evidence="5" type="primary">CHI</name>
</gene>